<dbReference type="AlphaFoldDB" id="A0AAV6II72"/>
<evidence type="ECO:0000313" key="2">
    <source>
        <dbReference type="EMBL" id="KAG5527650.1"/>
    </source>
</evidence>
<dbReference type="PANTHER" id="PTHR33673:SF36">
    <property type="entry name" value="MYB-LIKE PROTEIN Q"/>
    <property type="match status" value="1"/>
</dbReference>
<feature type="compositionally biased region" description="Polar residues" evidence="1">
    <location>
        <begin position="203"/>
        <end position="213"/>
    </location>
</feature>
<gene>
    <name evidence="2" type="ORF">RHGRI_028542</name>
</gene>
<sequence>MENALETPPKAPTRSENNDFDSKTPTQNHRTDRKLQNSGNNSPIITGSAPDRLNVPKPFKYPERYTSPTDQMMSPISKGLLARSRKKPGMLLPPSINQTKTLLGQVVIYPVVCQEFISFGALETSAIQTSGFHLLGARQVMESERGSGNSKPPPMMHTENSHDDGDPVVKGKTSRSSSSSSSSASSFDPLTDSDDDEKEIPNASITKSEQSSPIFLGPGVVTLPENPAQTPEWSMISASPRAGSGPLLSQELFPQNPEWCMLTAPPKQFPPVQTMGRPGTGSGYDPNRIPTSIFASKPANPMEWSVASNESLFSIHMGNNSFSKDNAILMGKSQELGKADDFIYLTSTQKPVTEAKPDEFNNSSSPLPTVIEVAAENHRKSDMKESGVKEVADEKPKVVMKETAKDHSKEITPPAEGVRISNNGSNVSDGKETPHADGARNSSSNARLSDESGTSSSSFAFPVFTGEGGTSASVRVAPENLQQKPPEKPQPQPQPQPQPRPQSQARDENLPKTAETRWFPCFTCRLPCF</sequence>
<feature type="compositionally biased region" description="Basic and acidic residues" evidence="1">
    <location>
        <begin position="159"/>
        <end position="169"/>
    </location>
</feature>
<feature type="compositionally biased region" description="Basic and acidic residues" evidence="1">
    <location>
        <begin position="376"/>
        <end position="410"/>
    </location>
</feature>
<organism evidence="2 3">
    <name type="scientific">Rhododendron griersonianum</name>
    <dbReference type="NCBI Taxonomy" id="479676"/>
    <lineage>
        <taxon>Eukaryota</taxon>
        <taxon>Viridiplantae</taxon>
        <taxon>Streptophyta</taxon>
        <taxon>Embryophyta</taxon>
        <taxon>Tracheophyta</taxon>
        <taxon>Spermatophyta</taxon>
        <taxon>Magnoliopsida</taxon>
        <taxon>eudicotyledons</taxon>
        <taxon>Gunneridae</taxon>
        <taxon>Pentapetalae</taxon>
        <taxon>asterids</taxon>
        <taxon>Ericales</taxon>
        <taxon>Ericaceae</taxon>
        <taxon>Ericoideae</taxon>
        <taxon>Rhodoreae</taxon>
        <taxon>Rhododendron</taxon>
    </lineage>
</organism>
<evidence type="ECO:0000256" key="1">
    <source>
        <dbReference type="SAM" id="MobiDB-lite"/>
    </source>
</evidence>
<reference evidence="2" key="1">
    <citation type="submission" date="2020-08" db="EMBL/GenBank/DDBJ databases">
        <title>Plant Genome Project.</title>
        <authorList>
            <person name="Zhang R.-G."/>
        </authorList>
    </citation>
    <scope>NUCLEOTIDE SEQUENCE</scope>
    <source>
        <strain evidence="2">WSP0</strain>
        <tissue evidence="2">Leaf</tissue>
    </source>
</reference>
<feature type="compositionally biased region" description="Polar residues" evidence="1">
    <location>
        <begin position="36"/>
        <end position="45"/>
    </location>
</feature>
<feature type="region of interest" description="Disordered" evidence="1">
    <location>
        <begin position="376"/>
        <end position="514"/>
    </location>
</feature>
<keyword evidence="3" id="KW-1185">Reference proteome</keyword>
<comment type="caution">
    <text evidence="2">The sequence shown here is derived from an EMBL/GenBank/DDBJ whole genome shotgun (WGS) entry which is preliminary data.</text>
</comment>
<feature type="compositionally biased region" description="Basic and acidic residues" evidence="1">
    <location>
        <begin position="429"/>
        <end position="438"/>
    </location>
</feature>
<feature type="region of interest" description="Disordered" evidence="1">
    <location>
        <begin position="1"/>
        <end position="74"/>
    </location>
</feature>
<dbReference type="PANTHER" id="PTHR33673">
    <property type="entry name" value="SUPPRESSOR SRP40-LIKE PROTEIN"/>
    <property type="match status" value="1"/>
</dbReference>
<feature type="compositionally biased region" description="Pro residues" evidence="1">
    <location>
        <begin position="488"/>
        <end position="500"/>
    </location>
</feature>
<evidence type="ECO:0000313" key="3">
    <source>
        <dbReference type="Proteomes" id="UP000823749"/>
    </source>
</evidence>
<name>A0AAV6II72_9ERIC</name>
<dbReference type="EMBL" id="JACTNZ010000010">
    <property type="protein sequence ID" value="KAG5527650.1"/>
    <property type="molecule type" value="Genomic_DNA"/>
</dbReference>
<feature type="region of interest" description="Disordered" evidence="1">
    <location>
        <begin position="141"/>
        <end position="250"/>
    </location>
</feature>
<accession>A0AAV6II72</accession>
<dbReference type="Proteomes" id="UP000823749">
    <property type="component" value="Chromosome 10"/>
</dbReference>
<feature type="compositionally biased region" description="Low complexity" evidence="1">
    <location>
        <begin position="174"/>
        <end position="186"/>
    </location>
</feature>
<protein>
    <submittedName>
        <fullName evidence="2">Uncharacterized protein</fullName>
    </submittedName>
</protein>
<feature type="compositionally biased region" description="Polar residues" evidence="1">
    <location>
        <begin position="440"/>
        <end position="459"/>
    </location>
</feature>
<proteinExistence type="predicted"/>